<dbReference type="PANTHER" id="PTHR30535:SF4">
    <property type="entry name" value="HEMIN-BINDING PERIPLASMIC PROTEIN HMUT"/>
    <property type="match status" value="1"/>
</dbReference>
<reference evidence="4 5" key="1">
    <citation type="submission" date="2018-12" db="EMBL/GenBank/DDBJ databases">
        <authorList>
            <consortium name="Pathogen Informatics"/>
        </authorList>
    </citation>
    <scope>NUCLEOTIDE SEQUENCE [LARGE SCALE GENOMIC DNA]</scope>
    <source>
        <strain evidence="4 5">NCTC13354</strain>
    </source>
</reference>
<dbReference type="Gene3D" id="3.40.50.1980">
    <property type="entry name" value="Nitrogenase molybdenum iron protein domain"/>
    <property type="match status" value="2"/>
</dbReference>
<dbReference type="KEGG" id="tbw:NCTC13354_01035"/>
<dbReference type="InterPro" id="IPR050902">
    <property type="entry name" value="ABC_Transporter_SBP"/>
</dbReference>
<feature type="domain" description="Fe/B12 periplasmic-binding" evidence="3">
    <location>
        <begin position="107"/>
        <end position="371"/>
    </location>
</feature>
<name>A0A3S4WGE2_9ACTO</name>
<comment type="similarity">
    <text evidence="1">Belongs to the bacterial solute-binding protein 8 family.</text>
</comment>
<dbReference type="Proteomes" id="UP000269542">
    <property type="component" value="Chromosome"/>
</dbReference>
<keyword evidence="5" id="KW-1185">Reference proteome</keyword>
<dbReference type="PROSITE" id="PS51257">
    <property type="entry name" value="PROKAR_LIPOPROTEIN"/>
    <property type="match status" value="1"/>
</dbReference>
<protein>
    <submittedName>
        <fullName evidence="4">Hemin-binding periplasmic protein hmuT</fullName>
    </submittedName>
</protein>
<dbReference type="RefSeq" id="WP_197718411.1">
    <property type="nucleotide sequence ID" value="NZ_LR134476.1"/>
</dbReference>
<keyword evidence="2" id="KW-0732">Signal</keyword>
<feature type="chain" id="PRO_5038838859" evidence="2">
    <location>
        <begin position="32"/>
        <end position="389"/>
    </location>
</feature>
<gene>
    <name evidence="4" type="primary">hmuT</name>
    <name evidence="4" type="ORF">NCTC13354_01035</name>
</gene>
<evidence type="ECO:0000313" key="5">
    <source>
        <dbReference type="Proteomes" id="UP000269542"/>
    </source>
</evidence>
<dbReference type="SUPFAM" id="SSF53807">
    <property type="entry name" value="Helical backbone' metal receptor"/>
    <property type="match status" value="1"/>
</dbReference>
<proteinExistence type="inferred from homology"/>
<accession>A0A3S4WGE2</accession>
<organism evidence="4 5">
    <name type="scientific">Trueperella bialowiezensis</name>
    <dbReference type="NCBI Taxonomy" id="312285"/>
    <lineage>
        <taxon>Bacteria</taxon>
        <taxon>Bacillati</taxon>
        <taxon>Actinomycetota</taxon>
        <taxon>Actinomycetes</taxon>
        <taxon>Actinomycetales</taxon>
        <taxon>Actinomycetaceae</taxon>
        <taxon>Trueperella</taxon>
    </lineage>
</organism>
<evidence type="ECO:0000256" key="1">
    <source>
        <dbReference type="ARBA" id="ARBA00008814"/>
    </source>
</evidence>
<sequence>MTSKQMTTTRKATPRKARLIGLVLALMVVLAACGSGTGTQQQGDTDPVKLSDATFAENPKEYVGPSTAVMTNNVVRPVADNPKPQLPVTVTDAQGTVTTVTDVSRILAIDLYGTASRTVYELGLGDNVVGRDTSSGFPGIEDKPVVTQNGHNLNAEAILELAPTVIITDTSLGPWDVMLQMRDAGIPVIAVDSKRDIDSTEEFTMQVAEALGVPDEGRKLVERIQSETTEVLEEIDQYVPKDDSERLRMMFLYVRGQAGVYYIFGPGSGTDSLIEGIGGIDVASDIGWEGMQPMTDEAIVEAQPDLVLMMTLGLDSVGGVDGLLEAVPALKHTPAGQKKRIVDMSDYEVMSFGPNTPGVLEALAIAVYAPETKVPPSPLCGVRIDCGGE</sequence>
<evidence type="ECO:0000313" key="4">
    <source>
        <dbReference type="EMBL" id="VEI13323.1"/>
    </source>
</evidence>
<feature type="signal peptide" evidence="2">
    <location>
        <begin position="1"/>
        <end position="31"/>
    </location>
</feature>
<evidence type="ECO:0000256" key="2">
    <source>
        <dbReference type="SAM" id="SignalP"/>
    </source>
</evidence>
<dbReference type="PANTHER" id="PTHR30535">
    <property type="entry name" value="VITAMIN B12-BINDING PROTEIN"/>
    <property type="match status" value="1"/>
</dbReference>
<dbReference type="Pfam" id="PF01497">
    <property type="entry name" value="Peripla_BP_2"/>
    <property type="match status" value="1"/>
</dbReference>
<evidence type="ECO:0000259" key="3">
    <source>
        <dbReference type="PROSITE" id="PS50983"/>
    </source>
</evidence>
<dbReference type="AlphaFoldDB" id="A0A3S4WGE2"/>
<dbReference type="PROSITE" id="PS50983">
    <property type="entry name" value="FE_B12_PBP"/>
    <property type="match status" value="1"/>
</dbReference>
<dbReference type="EMBL" id="LR134476">
    <property type="protein sequence ID" value="VEI13323.1"/>
    <property type="molecule type" value="Genomic_DNA"/>
</dbReference>
<dbReference type="InterPro" id="IPR002491">
    <property type="entry name" value="ABC_transptr_periplasmic_BD"/>
</dbReference>